<keyword evidence="5" id="KW-1185">Reference proteome</keyword>
<comment type="similarity">
    <text evidence="1">Belongs to the glycosyl hydrolase 3 family.</text>
</comment>
<dbReference type="SUPFAM" id="SSF51445">
    <property type="entry name" value="(Trans)glycosidases"/>
    <property type="match status" value="1"/>
</dbReference>
<dbReference type="InterPro" id="IPR050288">
    <property type="entry name" value="Cellulose_deg_GH3"/>
</dbReference>
<dbReference type="Gene3D" id="2.60.40.10">
    <property type="entry name" value="Immunoglobulins"/>
    <property type="match status" value="1"/>
</dbReference>
<dbReference type="RefSeq" id="WP_121901378.1">
    <property type="nucleotide sequence ID" value="NZ_REFW01000002.1"/>
</dbReference>
<proteinExistence type="inferred from homology"/>
<name>A0A3M0G5R0_9ACTN</name>
<dbReference type="Gene3D" id="3.20.20.300">
    <property type="entry name" value="Glycoside hydrolase, family 3, N-terminal domain"/>
    <property type="match status" value="1"/>
</dbReference>
<dbReference type="Pfam" id="PF00933">
    <property type="entry name" value="Glyco_hydro_3"/>
    <property type="match status" value="1"/>
</dbReference>
<accession>A0A3M0G5R0</accession>
<gene>
    <name evidence="4" type="ORF">EAX62_09185</name>
</gene>
<reference evidence="4 5" key="1">
    <citation type="submission" date="2018-10" db="EMBL/GenBank/DDBJ databases">
        <title>Tessaracoccus antarcticuss sp. nov., isolated from sediment.</title>
        <authorList>
            <person name="Zhou L.Y."/>
            <person name="Du Z.J."/>
        </authorList>
    </citation>
    <scope>NUCLEOTIDE SEQUENCE [LARGE SCALE GENOMIC DNA]</scope>
    <source>
        <strain evidence="4 5">JDX10</strain>
    </source>
</reference>
<evidence type="ECO:0000256" key="2">
    <source>
        <dbReference type="ARBA" id="ARBA00022801"/>
    </source>
</evidence>
<dbReference type="InterPro" id="IPR002772">
    <property type="entry name" value="Glyco_hydro_3_C"/>
</dbReference>
<dbReference type="InterPro" id="IPR036962">
    <property type="entry name" value="Glyco_hydro_3_N_sf"/>
</dbReference>
<dbReference type="GO" id="GO:0005975">
    <property type="term" value="P:carbohydrate metabolic process"/>
    <property type="evidence" value="ECO:0007669"/>
    <property type="project" value="InterPro"/>
</dbReference>
<dbReference type="Proteomes" id="UP000275256">
    <property type="component" value="Unassembled WGS sequence"/>
</dbReference>
<dbReference type="PANTHER" id="PTHR42715">
    <property type="entry name" value="BETA-GLUCOSIDASE"/>
    <property type="match status" value="1"/>
</dbReference>
<evidence type="ECO:0000313" key="5">
    <source>
        <dbReference type="Proteomes" id="UP000275256"/>
    </source>
</evidence>
<protein>
    <submittedName>
        <fullName evidence="4">Beta-glucosidase</fullName>
    </submittedName>
</protein>
<evidence type="ECO:0000313" key="4">
    <source>
        <dbReference type="EMBL" id="RMB59898.1"/>
    </source>
</evidence>
<dbReference type="PANTHER" id="PTHR42715:SF10">
    <property type="entry name" value="BETA-GLUCOSIDASE"/>
    <property type="match status" value="1"/>
</dbReference>
<dbReference type="SMART" id="SM01217">
    <property type="entry name" value="Fn3_like"/>
    <property type="match status" value="1"/>
</dbReference>
<comment type="caution">
    <text evidence="4">The sequence shown here is derived from an EMBL/GenBank/DDBJ whole genome shotgun (WGS) entry which is preliminary data.</text>
</comment>
<dbReference type="Pfam" id="PF14310">
    <property type="entry name" value="Fn3-like"/>
    <property type="match status" value="1"/>
</dbReference>
<dbReference type="OrthoDB" id="3187421at2"/>
<dbReference type="Gene3D" id="3.40.50.1700">
    <property type="entry name" value="Glycoside hydrolase family 3 C-terminal domain"/>
    <property type="match status" value="1"/>
</dbReference>
<dbReference type="InterPro" id="IPR001764">
    <property type="entry name" value="Glyco_hydro_3_N"/>
</dbReference>
<evidence type="ECO:0000259" key="3">
    <source>
        <dbReference type="SMART" id="SM01217"/>
    </source>
</evidence>
<dbReference type="AlphaFoldDB" id="A0A3M0G5R0"/>
<dbReference type="InterPro" id="IPR013783">
    <property type="entry name" value="Ig-like_fold"/>
</dbReference>
<dbReference type="EMBL" id="REFW01000002">
    <property type="protein sequence ID" value="RMB59898.1"/>
    <property type="molecule type" value="Genomic_DNA"/>
</dbReference>
<organism evidence="4 5">
    <name type="scientific">Tessaracoccus antarcticus</name>
    <dbReference type="NCBI Taxonomy" id="2479848"/>
    <lineage>
        <taxon>Bacteria</taxon>
        <taxon>Bacillati</taxon>
        <taxon>Actinomycetota</taxon>
        <taxon>Actinomycetes</taxon>
        <taxon>Propionibacteriales</taxon>
        <taxon>Propionibacteriaceae</taxon>
        <taxon>Tessaracoccus</taxon>
    </lineage>
</organism>
<dbReference type="SUPFAM" id="SSF52279">
    <property type="entry name" value="Beta-D-glucan exohydrolase, C-terminal domain"/>
    <property type="match status" value="1"/>
</dbReference>
<sequence length="820" mass="89328">MKQHLKSAFGRIAHRFVNGVTQMSTDVVGGDTSVEPALASLCRQAATEGIVLLRNDGTLPLAGGARVAVFGRVQNNWFTVGYGSGGDVKPPYRVSLMDALGEVDAVHVDDQLASAYRVWCADNVPDEGFWAHWPRHFEEMPLTAELVAGAAERCDVAVVVLGRAAGEDRENVLEQGSYYLTDAERHMCDAVMARFEHTVLMVNTGNVMDLSWAESYGDRLGALVLAWQGGMESAHALADVLVGAASPSGRLTSTIARRYKDYPSARHFGDRNFSNYVEDVYVGYRYFETFAPDAVLYPFGHGLSYTSFSITTTACDVVDGEVRVDVDVHNTGVHHTARQVVQLYFNAPDGPLGTPSRVLAAFAKTADLAPGETQSLQLGFAVDQMASYDDAGATGHRSAWILQPGSYEFFVGSDVRSAGRVGSYSVEELRVVQQLEEACAVEPGRRFDRMAAVRDAEGGTRLGWEATPERTVDLRRRILDTLPSALPALAADVVWRLQDVADGNASLEAFVAQLSLEELEALSRGDLRMNSPLGAPGNAGVLGGVTESLRRKGVVPVTCTDGPSGIRLSEHAALLPCGTALASSWNVDLISELASEHGREMIRKGSDVLLSPGMNIHRDPLCGRNFEYFSEDPLLTGRMGAAVVTGVQSQGVSACPKHFAANNQETNRTKHDSRVSERALREIYLRGFEICIAEAAPHTIMTSYNKINGVWAHYNHELVTTILRDQWGYDGLVMTDWWMQPSRDPNFPALWDSAYRVRAQVDVLMPGSTIGGLRRGYDRSLLRSHARPEGITLGELQRTATNVLSFVLVSRPFTTGRVTA</sequence>
<keyword evidence="2" id="KW-0378">Hydrolase</keyword>
<evidence type="ECO:0000256" key="1">
    <source>
        <dbReference type="ARBA" id="ARBA00005336"/>
    </source>
</evidence>
<dbReference type="InterPro" id="IPR026891">
    <property type="entry name" value="Fn3-like"/>
</dbReference>
<dbReference type="GO" id="GO:0004553">
    <property type="term" value="F:hydrolase activity, hydrolyzing O-glycosyl compounds"/>
    <property type="evidence" value="ECO:0007669"/>
    <property type="project" value="InterPro"/>
</dbReference>
<dbReference type="InterPro" id="IPR036881">
    <property type="entry name" value="Glyco_hydro_3_C_sf"/>
</dbReference>
<dbReference type="PRINTS" id="PR00133">
    <property type="entry name" value="GLHYDRLASE3"/>
</dbReference>
<feature type="domain" description="Fibronectin type III-like" evidence="3">
    <location>
        <begin position="339"/>
        <end position="415"/>
    </location>
</feature>
<dbReference type="InterPro" id="IPR017853">
    <property type="entry name" value="GH"/>
</dbReference>
<dbReference type="Pfam" id="PF01915">
    <property type="entry name" value="Glyco_hydro_3_C"/>
    <property type="match status" value="1"/>
</dbReference>